<gene>
    <name evidence="2" type="ORF">CTDIVETGP_0456</name>
</gene>
<evidence type="ECO:0000313" key="2">
    <source>
        <dbReference type="EMBL" id="CDL90386.1"/>
    </source>
</evidence>
<dbReference type="GeneID" id="29420789"/>
<evidence type="ECO:0000256" key="1">
    <source>
        <dbReference type="ARBA" id="ARBA00006479"/>
    </source>
</evidence>
<dbReference type="Proteomes" id="UP000019482">
    <property type="component" value="Unassembled WGS sequence"/>
</dbReference>
<dbReference type="Gene3D" id="3.30.420.40">
    <property type="match status" value="2"/>
</dbReference>
<dbReference type="InterPro" id="IPR000600">
    <property type="entry name" value="ROK"/>
</dbReference>
<protein>
    <submittedName>
        <fullName evidence="2">Transcriptional regulator of NagC/XylR family (Xylose repressor)</fullName>
    </submittedName>
</protein>
<dbReference type="InterPro" id="IPR043129">
    <property type="entry name" value="ATPase_NBD"/>
</dbReference>
<dbReference type="PANTHER" id="PTHR18964">
    <property type="entry name" value="ROK (REPRESSOR, ORF, KINASE) FAMILY"/>
    <property type="match status" value="1"/>
</dbReference>
<dbReference type="RefSeq" id="WP_017753043.1">
    <property type="nucleotide sequence ID" value="NZ_CBXI010000006.1"/>
</dbReference>
<organism evidence="2 3">
    <name type="scientific">Clostridium tyrobutyricum DIVETGP</name>
    <dbReference type="NCBI Taxonomy" id="1408889"/>
    <lineage>
        <taxon>Bacteria</taxon>
        <taxon>Bacillati</taxon>
        <taxon>Bacillota</taxon>
        <taxon>Clostridia</taxon>
        <taxon>Eubacteriales</taxon>
        <taxon>Clostridiaceae</taxon>
        <taxon>Clostridium</taxon>
    </lineage>
</organism>
<evidence type="ECO:0000313" key="3">
    <source>
        <dbReference type="Proteomes" id="UP000019482"/>
    </source>
</evidence>
<dbReference type="Pfam" id="PF00480">
    <property type="entry name" value="ROK"/>
    <property type="match status" value="1"/>
</dbReference>
<proteinExistence type="inferred from homology"/>
<dbReference type="SUPFAM" id="SSF53067">
    <property type="entry name" value="Actin-like ATPase domain"/>
    <property type="match status" value="1"/>
</dbReference>
<accession>W6N2T3</accession>
<dbReference type="EMBL" id="CBXI010000006">
    <property type="protein sequence ID" value="CDL90386.1"/>
    <property type="molecule type" value="Genomic_DNA"/>
</dbReference>
<name>W6N2T3_CLOTY</name>
<dbReference type="OrthoDB" id="9796533at2"/>
<sequence>MTKNEISFATKMKLTSLNRVMKPLEQNNMVIKYLMGDSTGGRRPVLYNINLCASYIIGLDIYNNYVKIVFSNLKIDIVCKEVFKIEYKDNPDKITRKILETIDKMVLNLSFDYLSLIGIGISVVDATDLKNISIKNILQKKLDCPVILENRAISSVVLEYFYKFNCAFKNIGYFNCESKITTGIILSGKILRTFNSGQDAFENMIVDINECLHSSNGCIQTYSSTDALVKRFIARISKGGTTIINKSLSNIDYKDICIAAEQNDDLSISIIKEAAIAFGIGLINYIQLLDLKVVILTGDLPKNSKMFYDICIKMVSEKLHLDKGTKVIFKKKEYFAEDTAAIGAAAVIMEKYLDNYN</sequence>
<reference evidence="2 3" key="1">
    <citation type="journal article" date="2015" name="Genome Announc.">
        <title>Draft Genome Sequence of Clostridium tyrobutyricum Strain DIVETGP, Isolated from Cow's Milk for Grana Padano Production.</title>
        <authorList>
            <person name="Soggiu A."/>
            <person name="Piras C."/>
            <person name="Gaiarsa S."/>
            <person name="Sassera D."/>
            <person name="Roncada P."/>
            <person name="Bendixen E."/>
            <person name="Brasca M."/>
            <person name="Bonizzi L."/>
        </authorList>
    </citation>
    <scope>NUCLEOTIDE SEQUENCE [LARGE SCALE GENOMIC DNA]</scope>
    <source>
        <strain evidence="2 3">DIVETGP</strain>
    </source>
</reference>
<keyword evidence="3" id="KW-1185">Reference proteome</keyword>
<dbReference type="AlphaFoldDB" id="W6N2T3"/>
<dbReference type="PANTHER" id="PTHR18964:SF149">
    <property type="entry name" value="BIFUNCTIONAL UDP-N-ACETYLGLUCOSAMINE 2-EPIMERASE_N-ACETYLMANNOSAMINE KINASE"/>
    <property type="match status" value="1"/>
</dbReference>
<comment type="similarity">
    <text evidence="1">Belongs to the ROK (NagC/XylR) family.</text>
</comment>
<comment type="caution">
    <text evidence="2">The sequence shown here is derived from an EMBL/GenBank/DDBJ whole genome shotgun (WGS) entry which is preliminary data.</text>
</comment>